<keyword evidence="1" id="KW-0863">Zinc-finger</keyword>
<dbReference type="Proteomes" id="UP001281410">
    <property type="component" value="Unassembled WGS sequence"/>
</dbReference>
<dbReference type="EMBL" id="JANJYJ010000008">
    <property type="protein sequence ID" value="KAK3193183.1"/>
    <property type="molecule type" value="Genomic_DNA"/>
</dbReference>
<organism evidence="4 5">
    <name type="scientific">Dipteronia sinensis</name>
    <dbReference type="NCBI Taxonomy" id="43782"/>
    <lineage>
        <taxon>Eukaryota</taxon>
        <taxon>Viridiplantae</taxon>
        <taxon>Streptophyta</taxon>
        <taxon>Embryophyta</taxon>
        <taxon>Tracheophyta</taxon>
        <taxon>Spermatophyta</taxon>
        <taxon>Magnoliopsida</taxon>
        <taxon>eudicotyledons</taxon>
        <taxon>Gunneridae</taxon>
        <taxon>Pentapetalae</taxon>
        <taxon>rosids</taxon>
        <taxon>malvids</taxon>
        <taxon>Sapindales</taxon>
        <taxon>Sapindaceae</taxon>
        <taxon>Hippocastanoideae</taxon>
        <taxon>Acereae</taxon>
        <taxon>Dipteronia</taxon>
    </lineage>
</organism>
<proteinExistence type="predicted"/>
<protein>
    <recommendedName>
        <fullName evidence="3">CCHC-type domain-containing protein</fullName>
    </recommendedName>
</protein>
<evidence type="ECO:0000259" key="3">
    <source>
        <dbReference type="PROSITE" id="PS50158"/>
    </source>
</evidence>
<reference evidence="4" key="1">
    <citation type="journal article" date="2023" name="Plant J.">
        <title>Genome sequences and population genomics provide insights into the demographic history, inbreeding, and mutation load of two 'living fossil' tree species of Dipteronia.</title>
        <authorList>
            <person name="Feng Y."/>
            <person name="Comes H.P."/>
            <person name="Chen J."/>
            <person name="Zhu S."/>
            <person name="Lu R."/>
            <person name="Zhang X."/>
            <person name="Li P."/>
            <person name="Qiu J."/>
            <person name="Olsen K.M."/>
            <person name="Qiu Y."/>
        </authorList>
    </citation>
    <scope>NUCLEOTIDE SEQUENCE</scope>
    <source>
        <strain evidence="4">NBL</strain>
    </source>
</reference>
<keyword evidence="2" id="KW-1133">Transmembrane helix</keyword>
<feature type="transmembrane region" description="Helical" evidence="2">
    <location>
        <begin position="133"/>
        <end position="151"/>
    </location>
</feature>
<sequence length="161" mass="18843">MGDGEATMMIVRYERLPNHCFRCGRLGHSMQECSVTSEAVGIGGREELHFGDWMRATGPEKLGRAVNRDVNERQLEKQNLGTEVNGEVIEKDFVFKARDQLLLRVVKRYQGMVGRITIQRYLMRPIIKAKRRWILGWVSPILWLKVMWVIMGRQHYKRAKE</sequence>
<keyword evidence="1" id="KW-0479">Metal-binding</keyword>
<dbReference type="Pfam" id="PF14392">
    <property type="entry name" value="zf-CCHC_4"/>
    <property type="match status" value="1"/>
</dbReference>
<dbReference type="GO" id="GO:0003676">
    <property type="term" value="F:nucleic acid binding"/>
    <property type="evidence" value="ECO:0007669"/>
    <property type="project" value="InterPro"/>
</dbReference>
<dbReference type="InterPro" id="IPR001878">
    <property type="entry name" value="Znf_CCHC"/>
</dbReference>
<evidence type="ECO:0000313" key="4">
    <source>
        <dbReference type="EMBL" id="KAK3193183.1"/>
    </source>
</evidence>
<dbReference type="GO" id="GO:0008270">
    <property type="term" value="F:zinc ion binding"/>
    <property type="evidence" value="ECO:0007669"/>
    <property type="project" value="UniProtKB-KW"/>
</dbReference>
<gene>
    <name evidence="4" type="ORF">Dsin_024493</name>
</gene>
<evidence type="ECO:0000256" key="1">
    <source>
        <dbReference type="PROSITE-ProRule" id="PRU00047"/>
    </source>
</evidence>
<keyword evidence="2" id="KW-0472">Membrane</keyword>
<evidence type="ECO:0000313" key="5">
    <source>
        <dbReference type="Proteomes" id="UP001281410"/>
    </source>
</evidence>
<keyword evidence="2" id="KW-0812">Transmembrane</keyword>
<comment type="caution">
    <text evidence="4">The sequence shown here is derived from an EMBL/GenBank/DDBJ whole genome shotgun (WGS) entry which is preliminary data.</text>
</comment>
<keyword evidence="5" id="KW-1185">Reference proteome</keyword>
<evidence type="ECO:0000256" key="2">
    <source>
        <dbReference type="SAM" id="Phobius"/>
    </source>
</evidence>
<accession>A0AAD9ZVK4</accession>
<feature type="domain" description="CCHC-type" evidence="3">
    <location>
        <begin position="20"/>
        <end position="33"/>
    </location>
</feature>
<dbReference type="InterPro" id="IPR025836">
    <property type="entry name" value="Zn_knuckle_CX2CX4HX4C"/>
</dbReference>
<dbReference type="PROSITE" id="PS50158">
    <property type="entry name" value="ZF_CCHC"/>
    <property type="match status" value="1"/>
</dbReference>
<name>A0AAD9ZVK4_9ROSI</name>
<keyword evidence="1" id="KW-0862">Zinc</keyword>
<dbReference type="AlphaFoldDB" id="A0AAD9ZVK4"/>